<comment type="similarity">
    <text evidence="2">Belongs to the EamA transporter family.</text>
</comment>
<dbReference type="InterPro" id="IPR050638">
    <property type="entry name" value="AA-Vitamin_Transporters"/>
</dbReference>
<dbReference type="InterPro" id="IPR000620">
    <property type="entry name" value="EamA_dom"/>
</dbReference>
<evidence type="ECO:0000313" key="8">
    <source>
        <dbReference type="EMBL" id="RRJ84615.1"/>
    </source>
</evidence>
<comment type="caution">
    <text evidence="8">The sequence shown here is derived from an EMBL/GenBank/DDBJ whole genome shotgun (WGS) entry which is preliminary data.</text>
</comment>
<proteinExistence type="inferred from homology"/>
<feature type="transmembrane region" description="Helical" evidence="6">
    <location>
        <begin position="154"/>
        <end position="172"/>
    </location>
</feature>
<accession>A0A3P3VPH1</accession>
<dbReference type="Gene3D" id="1.10.3730.20">
    <property type="match status" value="1"/>
</dbReference>
<protein>
    <submittedName>
        <fullName evidence="8">DMT family transporter</fullName>
    </submittedName>
</protein>
<name>A0A3P3VPH1_9GAMM</name>
<feature type="transmembrane region" description="Helical" evidence="6">
    <location>
        <begin position="69"/>
        <end position="91"/>
    </location>
</feature>
<evidence type="ECO:0000256" key="4">
    <source>
        <dbReference type="ARBA" id="ARBA00022989"/>
    </source>
</evidence>
<feature type="transmembrane region" description="Helical" evidence="6">
    <location>
        <begin position="12"/>
        <end position="32"/>
    </location>
</feature>
<dbReference type="AlphaFoldDB" id="A0A3P3VPH1"/>
<dbReference type="EMBL" id="QWEZ01000001">
    <property type="protein sequence ID" value="RRJ84615.1"/>
    <property type="molecule type" value="Genomic_DNA"/>
</dbReference>
<keyword evidence="3 6" id="KW-0812">Transmembrane</keyword>
<evidence type="ECO:0000313" key="9">
    <source>
        <dbReference type="Proteomes" id="UP000280792"/>
    </source>
</evidence>
<evidence type="ECO:0000256" key="2">
    <source>
        <dbReference type="ARBA" id="ARBA00007362"/>
    </source>
</evidence>
<feature type="transmembrane region" description="Helical" evidence="6">
    <location>
        <begin position="97"/>
        <end position="118"/>
    </location>
</feature>
<keyword evidence="9" id="KW-1185">Reference proteome</keyword>
<evidence type="ECO:0000259" key="7">
    <source>
        <dbReference type="Pfam" id="PF00892"/>
    </source>
</evidence>
<evidence type="ECO:0000256" key="3">
    <source>
        <dbReference type="ARBA" id="ARBA00022692"/>
    </source>
</evidence>
<reference evidence="8 9" key="1">
    <citation type="submission" date="2018-08" db="EMBL/GenBank/DDBJ databases">
        <authorList>
            <person name="Khan S.A."/>
        </authorList>
    </citation>
    <scope>NUCLEOTIDE SEQUENCE [LARGE SCALE GENOMIC DNA]</scope>
    <source>
        <strain evidence="8 9">GTF-13</strain>
    </source>
</reference>
<dbReference type="PANTHER" id="PTHR32322">
    <property type="entry name" value="INNER MEMBRANE TRANSPORTER"/>
    <property type="match status" value="1"/>
</dbReference>
<feature type="transmembrane region" description="Helical" evidence="6">
    <location>
        <begin position="184"/>
        <end position="203"/>
    </location>
</feature>
<comment type="subcellular location">
    <subcellularLocation>
        <location evidence="1">Membrane</location>
        <topology evidence="1">Multi-pass membrane protein</topology>
    </subcellularLocation>
</comment>
<feature type="transmembrane region" description="Helical" evidence="6">
    <location>
        <begin position="215"/>
        <end position="238"/>
    </location>
</feature>
<feature type="transmembrane region" description="Helical" evidence="6">
    <location>
        <begin position="38"/>
        <end position="57"/>
    </location>
</feature>
<organism evidence="8 9">
    <name type="scientific">Aestuariirhabdus litorea</name>
    <dbReference type="NCBI Taxonomy" id="2528527"/>
    <lineage>
        <taxon>Bacteria</taxon>
        <taxon>Pseudomonadati</taxon>
        <taxon>Pseudomonadota</taxon>
        <taxon>Gammaproteobacteria</taxon>
        <taxon>Oceanospirillales</taxon>
        <taxon>Aestuariirhabdaceae</taxon>
        <taxon>Aestuariirhabdus</taxon>
    </lineage>
</organism>
<reference evidence="8 9" key="2">
    <citation type="submission" date="2018-12" db="EMBL/GenBank/DDBJ databases">
        <title>Simiduia agarivorans gen. nov., sp. nov., a marine, agarolytic bacterium isolated from shallow coastal water from Keelung, Taiwan.</title>
        <authorList>
            <person name="Shieh W.Y."/>
        </authorList>
    </citation>
    <scope>NUCLEOTIDE SEQUENCE [LARGE SCALE GENOMIC DNA]</scope>
    <source>
        <strain evidence="8 9">GTF-13</strain>
    </source>
</reference>
<dbReference type="RefSeq" id="WP_125015046.1">
    <property type="nucleotide sequence ID" value="NZ_QWEZ01000001.1"/>
</dbReference>
<evidence type="ECO:0000256" key="1">
    <source>
        <dbReference type="ARBA" id="ARBA00004141"/>
    </source>
</evidence>
<feature type="domain" description="EamA" evidence="7">
    <location>
        <begin position="155"/>
        <end position="286"/>
    </location>
</feature>
<feature type="transmembrane region" description="Helical" evidence="6">
    <location>
        <begin position="125"/>
        <end position="142"/>
    </location>
</feature>
<feature type="transmembrane region" description="Helical" evidence="6">
    <location>
        <begin position="245"/>
        <end position="265"/>
    </location>
</feature>
<dbReference type="Proteomes" id="UP000280792">
    <property type="component" value="Unassembled WGS sequence"/>
</dbReference>
<evidence type="ECO:0000256" key="5">
    <source>
        <dbReference type="ARBA" id="ARBA00023136"/>
    </source>
</evidence>
<feature type="domain" description="EamA" evidence="7">
    <location>
        <begin position="12"/>
        <end position="141"/>
    </location>
</feature>
<feature type="transmembrane region" description="Helical" evidence="6">
    <location>
        <begin position="271"/>
        <end position="290"/>
    </location>
</feature>
<dbReference type="Pfam" id="PF00892">
    <property type="entry name" value="EamA"/>
    <property type="match status" value="2"/>
</dbReference>
<keyword evidence="4 6" id="KW-1133">Transmembrane helix</keyword>
<gene>
    <name evidence="8" type="ORF">D0544_05790</name>
</gene>
<evidence type="ECO:0000256" key="6">
    <source>
        <dbReference type="SAM" id="Phobius"/>
    </source>
</evidence>
<dbReference type="SUPFAM" id="SSF103481">
    <property type="entry name" value="Multidrug resistance efflux transporter EmrE"/>
    <property type="match status" value="2"/>
</dbReference>
<dbReference type="PANTHER" id="PTHR32322:SF2">
    <property type="entry name" value="EAMA DOMAIN-CONTAINING PROTEIN"/>
    <property type="match status" value="1"/>
</dbReference>
<dbReference type="InterPro" id="IPR037185">
    <property type="entry name" value="EmrE-like"/>
</dbReference>
<sequence>MTSSSSLRLPTLALLCAVLLWSSSFIALKFAFESYTPMVVIFARMVVATCCFILLLPKLGRPKYRKGDWRLLVGMAAFEPCLYFIFEAYALANTSAAQAGMISATLPLLVALGAYLFLKEKITPLSLTGFVIAVSGSVWLSLSSPSNEQAPNPMLGNFLEFMAMACAAGYTLILKHLSTRYRPLFLTAVQALIGALFFFPLALMEGMPTEVKPDALLAILYLGVIVTLGAYGLFNYAVGKMPASLASSFINLMPLCTALMAMLILDERFSLLQVLAAGLVLVGVFVGRLGHRSRS</sequence>
<dbReference type="GO" id="GO:0016020">
    <property type="term" value="C:membrane"/>
    <property type="evidence" value="ECO:0007669"/>
    <property type="project" value="UniProtKB-SubCell"/>
</dbReference>
<keyword evidence="5 6" id="KW-0472">Membrane</keyword>